<feature type="domain" description="VWFA" evidence="1">
    <location>
        <begin position="60"/>
        <end position="228"/>
    </location>
</feature>
<dbReference type="Pfam" id="PF14624">
    <property type="entry name" value="Vwaint"/>
    <property type="match status" value="1"/>
</dbReference>
<dbReference type="InterPro" id="IPR051266">
    <property type="entry name" value="CLCR"/>
</dbReference>
<dbReference type="EMBL" id="CM000883">
    <property type="protein sequence ID" value="KQJ87619.1"/>
    <property type="molecule type" value="Genomic_DNA"/>
</dbReference>
<reference evidence="3" key="3">
    <citation type="submission" date="2018-08" db="UniProtKB">
        <authorList>
            <consortium name="EnsemblPlants"/>
        </authorList>
    </citation>
    <scope>IDENTIFICATION</scope>
    <source>
        <strain evidence="3">cv. Bd21</strain>
    </source>
</reference>
<protein>
    <recommendedName>
        <fullName evidence="1">VWFA domain-containing protein</fullName>
    </recommendedName>
</protein>
<evidence type="ECO:0000259" key="1">
    <source>
        <dbReference type="PROSITE" id="PS50234"/>
    </source>
</evidence>
<dbReference type="RefSeq" id="XP_024318790.1">
    <property type="nucleotide sequence ID" value="XM_024463022.1"/>
</dbReference>
<dbReference type="InterPro" id="IPR002035">
    <property type="entry name" value="VWF_A"/>
</dbReference>
<dbReference type="Gramene" id="KQJ87619">
    <property type="protein sequence ID" value="KQJ87619"/>
    <property type="gene ID" value="BRADI_4g12350v3"/>
</dbReference>
<dbReference type="SUPFAM" id="SSF53300">
    <property type="entry name" value="vWA-like"/>
    <property type="match status" value="1"/>
</dbReference>
<dbReference type="InterPro" id="IPR032838">
    <property type="entry name" value="Vwaint_dom"/>
</dbReference>
<dbReference type="Proteomes" id="UP000008810">
    <property type="component" value="Chromosome 4"/>
</dbReference>
<evidence type="ECO:0000313" key="3">
    <source>
        <dbReference type="EnsemblPlants" id="KQJ87619"/>
    </source>
</evidence>
<reference evidence="2 3" key="1">
    <citation type="journal article" date="2010" name="Nature">
        <title>Genome sequencing and analysis of the model grass Brachypodium distachyon.</title>
        <authorList>
            <consortium name="International Brachypodium Initiative"/>
        </authorList>
    </citation>
    <scope>NUCLEOTIDE SEQUENCE [LARGE SCALE GENOMIC DNA]</scope>
    <source>
        <strain evidence="2 3">Bd21</strain>
    </source>
</reference>
<proteinExistence type="predicted"/>
<organism evidence="3">
    <name type="scientific">Brachypodium distachyon</name>
    <name type="common">Purple false brome</name>
    <name type="synonym">Trachynia distachya</name>
    <dbReference type="NCBI Taxonomy" id="15368"/>
    <lineage>
        <taxon>Eukaryota</taxon>
        <taxon>Viridiplantae</taxon>
        <taxon>Streptophyta</taxon>
        <taxon>Embryophyta</taxon>
        <taxon>Tracheophyta</taxon>
        <taxon>Spermatophyta</taxon>
        <taxon>Magnoliopsida</taxon>
        <taxon>Liliopsida</taxon>
        <taxon>Poales</taxon>
        <taxon>Poaceae</taxon>
        <taxon>BOP clade</taxon>
        <taxon>Pooideae</taxon>
        <taxon>Stipodae</taxon>
        <taxon>Brachypodieae</taxon>
        <taxon>Brachypodium</taxon>
    </lineage>
</organism>
<dbReference type="KEGG" id="bdi:112272381"/>
<dbReference type="PANTHER" id="PTHR10579">
    <property type="entry name" value="CALCIUM-ACTIVATED CHLORIDE CHANNEL REGULATOR"/>
    <property type="match status" value="1"/>
</dbReference>
<reference evidence="2" key="2">
    <citation type="submission" date="2017-06" db="EMBL/GenBank/DDBJ databases">
        <title>WGS assembly of Brachypodium distachyon.</title>
        <authorList>
            <consortium name="The International Brachypodium Initiative"/>
            <person name="Lucas S."/>
            <person name="Harmon-Smith M."/>
            <person name="Lail K."/>
            <person name="Tice H."/>
            <person name="Grimwood J."/>
            <person name="Bruce D."/>
            <person name="Barry K."/>
            <person name="Shu S."/>
            <person name="Lindquist E."/>
            <person name="Wang M."/>
            <person name="Pitluck S."/>
            <person name="Vogel J.P."/>
            <person name="Garvin D.F."/>
            <person name="Mockler T.C."/>
            <person name="Schmutz J."/>
            <person name="Rokhsar D."/>
            <person name="Bevan M.W."/>
        </authorList>
    </citation>
    <scope>NUCLEOTIDE SEQUENCE</scope>
    <source>
        <strain evidence="2">Bd21</strain>
    </source>
</reference>
<name>I1IK17_BRADI</name>
<dbReference type="OrthoDB" id="687730at2759"/>
<dbReference type="PROSITE" id="PS50234">
    <property type="entry name" value="VWFA"/>
    <property type="match status" value="1"/>
</dbReference>
<dbReference type="eggNOG" id="ENOG502QZGI">
    <property type="taxonomic scope" value="Eukaryota"/>
</dbReference>
<dbReference type="PANTHER" id="PTHR10579:SF125">
    <property type="entry name" value="VWFA DOMAIN-CONTAINING PROTEIN"/>
    <property type="match status" value="1"/>
</dbReference>
<dbReference type="GeneID" id="112272381"/>
<dbReference type="Gene3D" id="3.40.50.410">
    <property type="entry name" value="von Willebrand factor, type A domain"/>
    <property type="match status" value="1"/>
</dbReference>
<gene>
    <name evidence="3" type="primary">LOC112272381</name>
    <name evidence="2" type="ORF">BRADI_4g12350v3</name>
</gene>
<keyword evidence="4" id="KW-1185">Reference proteome</keyword>
<sequence>MVFDDDDTNLGDSGTGSTKGLVRIQVPEYSRDDVALAEDKLTVMIELRAAPSAVVREGLDLVAVLDVSGSMADPKNLGSMKQAMRFVIMKLNPVDRLCVVTFNNRGTRQCVLRSVTGAGQKELLAIVDRLDAHGGSNIESGLVKAKEVLAGRRRTEARTANVILISDGGQTANDAIDVDLEDAGVYTFGVGKHSADELLNAIATKSPGGTFSTVREGSDLTTPFAQVLGGLLTVVAQDVELTLTPESGSLQRMEVRADTDYTMVPDKRPSGLEPVTVKLGNLFSGEARKVIVDMELPASKSREWYHAILARAQHKYTAQAVPQGLQIKEIIKIKRTPNPSPVSSSITTRWVEAELARRRHADAIREAMAMADAGDMDGARYRLVDAQNTVEDELMMDGCEKMLDSMRAELAQLVHLMQTPELYKQQGRAYALAAGTSHGRQRFADRGDRTDPVTVFSTPRMDTYREQAKKFVADPSKPPPSAADDVKDEILANPMAAFSSELALHLQTAIQALQAIQKIVTTTN</sequence>
<dbReference type="InterPro" id="IPR036465">
    <property type="entry name" value="vWFA_dom_sf"/>
</dbReference>
<dbReference type="SMART" id="SM00327">
    <property type="entry name" value="VWA"/>
    <property type="match status" value="1"/>
</dbReference>
<evidence type="ECO:0000313" key="2">
    <source>
        <dbReference type="EMBL" id="KQJ87619.1"/>
    </source>
</evidence>
<dbReference type="OMA" id="QAMQFVI"/>
<accession>I1IK17</accession>
<dbReference type="HOGENOM" id="CLU_029892_0_0_1"/>
<evidence type="ECO:0000313" key="4">
    <source>
        <dbReference type="Proteomes" id="UP000008810"/>
    </source>
</evidence>
<dbReference type="AlphaFoldDB" id="I1IK17"/>
<dbReference type="EnsemblPlants" id="KQJ87619">
    <property type="protein sequence ID" value="KQJ87619"/>
    <property type="gene ID" value="BRADI_4g12350v3"/>
</dbReference>
<dbReference type="Pfam" id="PF00092">
    <property type="entry name" value="VWA"/>
    <property type="match status" value="1"/>
</dbReference>